<evidence type="ECO:0000313" key="2">
    <source>
        <dbReference type="Proteomes" id="UP000199400"/>
    </source>
</evidence>
<dbReference type="PANTHER" id="PTHR38784">
    <property type="entry name" value="SUCROSE PHOSPHORYLASE"/>
    <property type="match status" value="1"/>
</dbReference>
<reference evidence="2" key="1">
    <citation type="submission" date="2016-10" db="EMBL/GenBank/DDBJ databases">
        <authorList>
            <person name="Varghese N."/>
            <person name="Submissions S."/>
        </authorList>
    </citation>
    <scope>NUCLEOTIDE SEQUENCE [LARGE SCALE GENOMIC DNA]</scope>
    <source>
        <strain evidence="2">ATCC 25963</strain>
    </source>
</reference>
<dbReference type="SUPFAM" id="SSF52980">
    <property type="entry name" value="Restriction endonuclease-like"/>
    <property type="match status" value="1"/>
</dbReference>
<dbReference type="AlphaFoldDB" id="A0A1I2BYN9"/>
<dbReference type="InterPro" id="IPR011335">
    <property type="entry name" value="Restrct_endonuc-II-like"/>
</dbReference>
<dbReference type="InterPro" id="IPR009822">
    <property type="entry name" value="YaeQ"/>
</dbReference>
<dbReference type="Proteomes" id="UP000199400">
    <property type="component" value="Unassembled WGS sequence"/>
</dbReference>
<protein>
    <submittedName>
        <fullName evidence="1">Uncharacterized conserved protein YaeQ, suppresses RfaH defect</fullName>
    </submittedName>
</protein>
<accession>A0A1I2BYN9</accession>
<gene>
    <name evidence="1" type="ORF">SAMN02745121_04850</name>
</gene>
<keyword evidence="2" id="KW-1185">Reference proteome</keyword>
<dbReference type="RefSeq" id="WP_211302444.1">
    <property type="nucleotide sequence ID" value="NZ_NETK01000001.1"/>
</dbReference>
<sequence>MRMALTATLYNLRINLSDIDRGVYEDLDLRIARHPSESPRFMWTRTIAYCLSLAEGIAFSKDGIASTDDPPIAVRDPTGILLEWIDVGTPAAERLHKATKAARQVSLFTATPLTQLRRDAANGAIHKADTIAVWLLDPAFLDALEARLDRKAKLELVRTDGRLYVTIGGNTIEGPITRDSLVAG</sequence>
<dbReference type="Pfam" id="PF07152">
    <property type="entry name" value="YaeQ"/>
    <property type="match status" value="1"/>
</dbReference>
<dbReference type="STRING" id="54.SAMN02745121_04850"/>
<name>A0A1I2BYN9_9BACT</name>
<evidence type="ECO:0000313" key="1">
    <source>
        <dbReference type="EMBL" id="SFE61008.1"/>
    </source>
</evidence>
<dbReference type="InterPro" id="IPR038590">
    <property type="entry name" value="YaeQ_sf"/>
</dbReference>
<dbReference type="Gene3D" id="3.10.640.10">
    <property type="entry name" value="Restriction endonuclease-like alpha-beta roll domain"/>
    <property type="match status" value="1"/>
</dbReference>
<proteinExistence type="predicted"/>
<dbReference type="EMBL" id="FOMX01000016">
    <property type="protein sequence ID" value="SFE61008.1"/>
    <property type="molecule type" value="Genomic_DNA"/>
</dbReference>
<dbReference type="SMART" id="SM01322">
    <property type="entry name" value="YaeQ"/>
    <property type="match status" value="1"/>
</dbReference>
<organism evidence="1 2">
    <name type="scientific">Nannocystis exedens</name>
    <dbReference type="NCBI Taxonomy" id="54"/>
    <lineage>
        <taxon>Bacteria</taxon>
        <taxon>Pseudomonadati</taxon>
        <taxon>Myxococcota</taxon>
        <taxon>Polyangia</taxon>
        <taxon>Nannocystales</taxon>
        <taxon>Nannocystaceae</taxon>
        <taxon>Nannocystis</taxon>
    </lineage>
</organism>
<dbReference type="PANTHER" id="PTHR38784:SF1">
    <property type="entry name" value="SUCROSE PHOSPHORYLASE"/>
    <property type="match status" value="1"/>
</dbReference>